<dbReference type="SUPFAM" id="SSF53448">
    <property type="entry name" value="Nucleotide-diphospho-sugar transferases"/>
    <property type="match status" value="1"/>
</dbReference>
<dbReference type="InterPro" id="IPR029044">
    <property type="entry name" value="Nucleotide-diphossugar_trans"/>
</dbReference>
<gene>
    <name evidence="2" type="ORF">C0W93_05465</name>
</gene>
<dbReference type="CDD" id="cd00761">
    <property type="entry name" value="Glyco_tranf_GTA_type"/>
    <property type="match status" value="1"/>
</dbReference>
<sequence length="247" mass="29475">MDNVTVVITSCNRFDLLEKTIESFIKFNTYPISDWIIIEDSHNIKKLKKILNKFKSLNITLLHNDIQLGQMKSIEKAYSHVKTDYIFHCEDDWEFYRHNFIEDSFKILHSNSKIVTVWLREQNDTNEHPIEDKTYYGEDNIQYNELKTDFVKYEGASAWHGFTFNPGLRRLSDYKLIAPISDYENECEVSDKYYKLGYKAAIFKHGYVKHIGFHRGIRYKINKPDWYKDLSVTFRKIKTNILNSLKK</sequence>
<dbReference type="InterPro" id="IPR001173">
    <property type="entry name" value="Glyco_trans_2-like"/>
</dbReference>
<dbReference type="RefSeq" id="WP_107184487.1">
    <property type="nucleotide sequence ID" value="NZ_JAWQGC010000004.1"/>
</dbReference>
<evidence type="ECO:0000313" key="2">
    <source>
        <dbReference type="EMBL" id="PSV12473.1"/>
    </source>
</evidence>
<dbReference type="EMBL" id="PYNS01000003">
    <property type="protein sequence ID" value="PSV12473.1"/>
    <property type="molecule type" value="Genomic_DNA"/>
</dbReference>
<organism evidence="2 3">
    <name type="scientific">Photobacterium leiognathi subsp. mandapamensis</name>
    <name type="common">Photobacterium mandapamensis</name>
    <dbReference type="NCBI Taxonomy" id="48408"/>
    <lineage>
        <taxon>Bacteria</taxon>
        <taxon>Pseudomonadati</taxon>
        <taxon>Pseudomonadota</taxon>
        <taxon>Gammaproteobacteria</taxon>
        <taxon>Vibrionales</taxon>
        <taxon>Vibrionaceae</taxon>
        <taxon>Photobacterium</taxon>
    </lineage>
</organism>
<reference evidence="2 3" key="1">
    <citation type="submission" date="2018-03" db="EMBL/GenBank/DDBJ databases">
        <title>Whole genome sequencing of Histamine producing bacteria.</title>
        <authorList>
            <person name="Butler K."/>
        </authorList>
    </citation>
    <scope>NUCLEOTIDE SEQUENCE [LARGE SCALE GENOMIC DNA]</scope>
    <source>
        <strain evidence="2 3">Res.4.1</strain>
    </source>
</reference>
<dbReference type="AlphaFoldDB" id="A0A2T3KXW0"/>
<evidence type="ECO:0000259" key="1">
    <source>
        <dbReference type="Pfam" id="PF00535"/>
    </source>
</evidence>
<dbReference type="Proteomes" id="UP000240530">
    <property type="component" value="Unassembled WGS sequence"/>
</dbReference>
<dbReference type="Pfam" id="PF00535">
    <property type="entry name" value="Glycos_transf_2"/>
    <property type="match status" value="1"/>
</dbReference>
<dbReference type="Gene3D" id="3.90.550.10">
    <property type="entry name" value="Spore Coat Polysaccharide Biosynthesis Protein SpsA, Chain A"/>
    <property type="match status" value="1"/>
</dbReference>
<feature type="domain" description="Glycosyltransferase 2-like" evidence="1">
    <location>
        <begin position="5"/>
        <end position="158"/>
    </location>
</feature>
<evidence type="ECO:0000313" key="3">
    <source>
        <dbReference type="Proteomes" id="UP000240530"/>
    </source>
</evidence>
<accession>A0A2T3KXW0</accession>
<keyword evidence="2" id="KW-0808">Transferase</keyword>
<proteinExistence type="predicted"/>
<protein>
    <submittedName>
        <fullName evidence="2">Glycosyl transferase</fullName>
    </submittedName>
</protein>
<comment type="caution">
    <text evidence="2">The sequence shown here is derived from an EMBL/GenBank/DDBJ whole genome shotgun (WGS) entry which is preliminary data.</text>
</comment>
<name>A0A2T3KXW0_PHOLD</name>
<dbReference type="GO" id="GO:0016740">
    <property type="term" value="F:transferase activity"/>
    <property type="evidence" value="ECO:0007669"/>
    <property type="project" value="UniProtKB-KW"/>
</dbReference>